<dbReference type="Pfam" id="PF13462">
    <property type="entry name" value="Thioredoxin_4"/>
    <property type="match status" value="1"/>
</dbReference>
<dbReference type="InterPro" id="IPR012336">
    <property type="entry name" value="Thioredoxin-like_fold"/>
</dbReference>
<dbReference type="PANTHER" id="PTHR13887:SF14">
    <property type="entry name" value="DISULFIDE BOND FORMATION PROTEIN D"/>
    <property type="match status" value="1"/>
</dbReference>
<keyword evidence="10" id="KW-1185">Reference proteome</keyword>
<gene>
    <name evidence="9" type="ORF">GCM10011585_18480</name>
</gene>
<dbReference type="Gene3D" id="3.40.30.10">
    <property type="entry name" value="Glutaredoxin"/>
    <property type="match status" value="1"/>
</dbReference>
<dbReference type="SUPFAM" id="SSF52833">
    <property type="entry name" value="Thioredoxin-like"/>
    <property type="match status" value="1"/>
</dbReference>
<feature type="region of interest" description="Disordered" evidence="6">
    <location>
        <begin position="21"/>
        <end position="53"/>
    </location>
</feature>
<feature type="domain" description="Thioredoxin" evidence="8">
    <location>
        <begin position="101"/>
        <end position="269"/>
    </location>
</feature>
<keyword evidence="4" id="KW-1015">Disulfide bond</keyword>
<reference evidence="9" key="2">
    <citation type="submission" date="2020-09" db="EMBL/GenBank/DDBJ databases">
        <authorList>
            <person name="Sun Q."/>
            <person name="Zhou Y."/>
        </authorList>
    </citation>
    <scope>NUCLEOTIDE SEQUENCE</scope>
    <source>
        <strain evidence="9">CGMCC 1.12997</strain>
    </source>
</reference>
<dbReference type="PROSITE" id="PS51352">
    <property type="entry name" value="THIOREDOXIN_2"/>
    <property type="match status" value="1"/>
</dbReference>
<comment type="caution">
    <text evidence="9">The sequence shown here is derived from an EMBL/GenBank/DDBJ whole genome shotgun (WGS) entry which is preliminary data.</text>
</comment>
<feature type="compositionally biased region" description="Low complexity" evidence="6">
    <location>
        <begin position="21"/>
        <end position="34"/>
    </location>
</feature>
<evidence type="ECO:0000313" key="10">
    <source>
        <dbReference type="Proteomes" id="UP000647241"/>
    </source>
</evidence>
<evidence type="ECO:0000256" key="6">
    <source>
        <dbReference type="SAM" id="MobiDB-lite"/>
    </source>
</evidence>
<keyword evidence="3" id="KW-0560">Oxidoreductase</keyword>
<dbReference type="InterPro" id="IPR013766">
    <property type="entry name" value="Thioredoxin_domain"/>
</dbReference>
<sequence length="334" mass="34770">MLAGLASVLSVAVVAGAQTGTTNTAPKATAPTPALQLNDLGQTPKADPFPPANPKYFTAASPTVDTVNAFLKALWGYDSNRIWRVEAIQTTAAPGVSKVVVFISDKSPNAKVQTAAFFVTPDGHHVIAGDGVVSFGATPFADLRKTLEEHADGAARGAAGKDFMLVEFADLECPHCKEAQSTMDQLVKDFPNARVIFQPFPLAQIHPFAFKGAAYGYCVQKHSDAAFFTYAAAVFDTQAGLTAETGDATLKNAVTKAGLDPAAIDACAATPAIKAQVDASVKLAEDSGVNQTPELAVNGHLLPITQIPYETLKKIIAYQAQLDGVSTGAPAAGK</sequence>
<evidence type="ECO:0000256" key="2">
    <source>
        <dbReference type="ARBA" id="ARBA00022729"/>
    </source>
</evidence>
<comment type="similarity">
    <text evidence="1">Belongs to the thioredoxin family. DsbA subfamily.</text>
</comment>
<protein>
    <recommendedName>
        <fullName evidence="8">Thioredoxin domain-containing protein</fullName>
    </recommendedName>
</protein>
<evidence type="ECO:0000256" key="7">
    <source>
        <dbReference type="SAM" id="SignalP"/>
    </source>
</evidence>
<evidence type="ECO:0000259" key="8">
    <source>
        <dbReference type="PROSITE" id="PS51352"/>
    </source>
</evidence>
<feature type="signal peptide" evidence="7">
    <location>
        <begin position="1"/>
        <end position="17"/>
    </location>
</feature>
<keyword evidence="5" id="KW-0676">Redox-active center</keyword>
<evidence type="ECO:0000313" key="9">
    <source>
        <dbReference type="EMBL" id="GGG75900.1"/>
    </source>
</evidence>
<dbReference type="AlphaFoldDB" id="A0A917HDN5"/>
<name>A0A917HDN5_9BACT</name>
<keyword evidence="2 7" id="KW-0732">Signal</keyword>
<accession>A0A917HDN5</accession>
<dbReference type="InterPro" id="IPR036249">
    <property type="entry name" value="Thioredoxin-like_sf"/>
</dbReference>
<evidence type="ECO:0000256" key="1">
    <source>
        <dbReference type="ARBA" id="ARBA00005791"/>
    </source>
</evidence>
<dbReference type="Proteomes" id="UP000647241">
    <property type="component" value="Unassembled WGS sequence"/>
</dbReference>
<reference evidence="9" key="1">
    <citation type="journal article" date="2014" name="Int. J. Syst. Evol. Microbiol.">
        <title>Complete genome sequence of Corynebacterium casei LMG S-19264T (=DSM 44701T), isolated from a smear-ripened cheese.</title>
        <authorList>
            <consortium name="US DOE Joint Genome Institute (JGI-PGF)"/>
            <person name="Walter F."/>
            <person name="Albersmeier A."/>
            <person name="Kalinowski J."/>
            <person name="Ruckert C."/>
        </authorList>
    </citation>
    <scope>NUCLEOTIDE SEQUENCE</scope>
    <source>
        <strain evidence="9">CGMCC 1.12997</strain>
    </source>
</reference>
<proteinExistence type="inferred from homology"/>
<dbReference type="EMBL" id="BMGT01000002">
    <property type="protein sequence ID" value="GGG75900.1"/>
    <property type="molecule type" value="Genomic_DNA"/>
</dbReference>
<dbReference type="GO" id="GO:0016491">
    <property type="term" value="F:oxidoreductase activity"/>
    <property type="evidence" value="ECO:0007669"/>
    <property type="project" value="UniProtKB-KW"/>
</dbReference>
<evidence type="ECO:0000256" key="4">
    <source>
        <dbReference type="ARBA" id="ARBA00023157"/>
    </source>
</evidence>
<feature type="chain" id="PRO_5037848158" description="Thioredoxin domain-containing protein" evidence="7">
    <location>
        <begin position="18"/>
        <end position="334"/>
    </location>
</feature>
<dbReference type="PANTHER" id="PTHR13887">
    <property type="entry name" value="GLUTATHIONE S-TRANSFERASE KAPPA"/>
    <property type="match status" value="1"/>
</dbReference>
<evidence type="ECO:0000256" key="3">
    <source>
        <dbReference type="ARBA" id="ARBA00023002"/>
    </source>
</evidence>
<organism evidence="9 10">
    <name type="scientific">Edaphobacter dinghuensis</name>
    <dbReference type="NCBI Taxonomy" id="1560005"/>
    <lineage>
        <taxon>Bacteria</taxon>
        <taxon>Pseudomonadati</taxon>
        <taxon>Acidobacteriota</taxon>
        <taxon>Terriglobia</taxon>
        <taxon>Terriglobales</taxon>
        <taxon>Acidobacteriaceae</taxon>
        <taxon>Edaphobacter</taxon>
    </lineage>
</organism>
<evidence type="ECO:0000256" key="5">
    <source>
        <dbReference type="ARBA" id="ARBA00023284"/>
    </source>
</evidence>